<dbReference type="PANTHER" id="PTHR33064">
    <property type="entry name" value="POL PROTEIN"/>
    <property type="match status" value="1"/>
</dbReference>
<dbReference type="Gene3D" id="3.30.70.270">
    <property type="match status" value="1"/>
</dbReference>
<dbReference type="InterPro" id="IPR043502">
    <property type="entry name" value="DNA/RNA_pol_sf"/>
</dbReference>
<dbReference type="EMBL" id="NBNE01001845">
    <property type="protein sequence ID" value="OWZ12443.1"/>
    <property type="molecule type" value="Genomic_DNA"/>
</dbReference>
<accession>A0A225W3W7</accession>
<sequence>MSFGLENAPQIYQSIIDNALYGFTRIPKSEGNGITLDVLENGTGKPSVIGRSSCIDDILIPANSWDQLYDRVEIFSKQYLDHKVSHNGREAIPKGLSTLTDLAFPGSLRAMQSVLGSLNYYIRCIEDHVSYERLNSLR</sequence>
<dbReference type="Proteomes" id="UP000198211">
    <property type="component" value="Unassembled WGS sequence"/>
</dbReference>
<reference evidence="2" key="1">
    <citation type="submission" date="2017-03" db="EMBL/GenBank/DDBJ databases">
        <title>Phytopthora megakarya and P. palmivora, two closely related causual agents of cacao black pod achieved similar genome size and gene model numbers by different mechanisms.</title>
        <authorList>
            <person name="Ali S."/>
            <person name="Shao J."/>
            <person name="Larry D.J."/>
            <person name="Kronmiller B."/>
            <person name="Shen D."/>
            <person name="Strem M.D."/>
            <person name="Melnick R.L."/>
            <person name="Guiltinan M.J."/>
            <person name="Tyler B.M."/>
            <person name="Meinhardt L.W."/>
            <person name="Bailey B.A."/>
        </authorList>
    </citation>
    <scope>NUCLEOTIDE SEQUENCE [LARGE SCALE GENOMIC DNA]</scope>
    <source>
        <strain evidence="2">zdho120</strain>
    </source>
</reference>
<evidence type="ECO:0000313" key="1">
    <source>
        <dbReference type="EMBL" id="OWZ12443.1"/>
    </source>
</evidence>
<keyword evidence="2" id="KW-1185">Reference proteome</keyword>
<organism evidence="1 2">
    <name type="scientific">Phytophthora megakarya</name>
    <dbReference type="NCBI Taxonomy" id="4795"/>
    <lineage>
        <taxon>Eukaryota</taxon>
        <taxon>Sar</taxon>
        <taxon>Stramenopiles</taxon>
        <taxon>Oomycota</taxon>
        <taxon>Peronosporomycetes</taxon>
        <taxon>Peronosporales</taxon>
        <taxon>Peronosporaceae</taxon>
        <taxon>Phytophthora</taxon>
    </lineage>
</organism>
<protein>
    <submittedName>
        <fullName evidence="1">Reverse transcriptase</fullName>
    </submittedName>
</protein>
<dbReference type="AlphaFoldDB" id="A0A225W3W7"/>
<comment type="caution">
    <text evidence="1">The sequence shown here is derived from an EMBL/GenBank/DDBJ whole genome shotgun (WGS) entry which is preliminary data.</text>
</comment>
<keyword evidence="1" id="KW-0695">RNA-directed DNA polymerase</keyword>
<dbReference type="GO" id="GO:0003964">
    <property type="term" value="F:RNA-directed DNA polymerase activity"/>
    <property type="evidence" value="ECO:0007669"/>
    <property type="project" value="UniProtKB-KW"/>
</dbReference>
<evidence type="ECO:0000313" key="2">
    <source>
        <dbReference type="Proteomes" id="UP000198211"/>
    </source>
</evidence>
<dbReference type="PANTHER" id="PTHR33064:SF37">
    <property type="entry name" value="RIBONUCLEASE H"/>
    <property type="match status" value="1"/>
</dbReference>
<keyword evidence="1" id="KW-0548">Nucleotidyltransferase</keyword>
<dbReference type="InterPro" id="IPR051320">
    <property type="entry name" value="Viral_Replic_Matur_Polypro"/>
</dbReference>
<keyword evidence="1" id="KW-0808">Transferase</keyword>
<dbReference type="InterPro" id="IPR043128">
    <property type="entry name" value="Rev_trsase/Diguanyl_cyclase"/>
</dbReference>
<proteinExistence type="predicted"/>
<gene>
    <name evidence="1" type="ORF">PHMEG_00014398</name>
</gene>
<dbReference type="SUPFAM" id="SSF56672">
    <property type="entry name" value="DNA/RNA polymerases"/>
    <property type="match status" value="1"/>
</dbReference>
<name>A0A225W3W7_9STRA</name>